<dbReference type="EMBL" id="GDQN01010498">
    <property type="protein sequence ID" value="JAT80556.1"/>
    <property type="molecule type" value="Transcribed_RNA"/>
</dbReference>
<feature type="non-terminal residue" evidence="1">
    <location>
        <position position="1"/>
    </location>
</feature>
<gene>
    <name evidence="1" type="ORF">g.19102</name>
</gene>
<proteinExistence type="predicted"/>
<name>A0A1E1W0Q7_PECGO</name>
<organism evidence="1">
    <name type="scientific">Pectinophora gossypiella</name>
    <name type="common">Cotton pink bollworm</name>
    <name type="synonym">Depressaria gossypiella</name>
    <dbReference type="NCBI Taxonomy" id="13191"/>
    <lineage>
        <taxon>Eukaryota</taxon>
        <taxon>Metazoa</taxon>
        <taxon>Ecdysozoa</taxon>
        <taxon>Arthropoda</taxon>
        <taxon>Hexapoda</taxon>
        <taxon>Insecta</taxon>
        <taxon>Pterygota</taxon>
        <taxon>Neoptera</taxon>
        <taxon>Endopterygota</taxon>
        <taxon>Lepidoptera</taxon>
        <taxon>Glossata</taxon>
        <taxon>Ditrysia</taxon>
        <taxon>Gelechioidea</taxon>
        <taxon>Gelechiidae</taxon>
        <taxon>Apatetrinae</taxon>
        <taxon>Pectinophora</taxon>
    </lineage>
</organism>
<evidence type="ECO:0000313" key="1">
    <source>
        <dbReference type="EMBL" id="JAT80556.1"/>
    </source>
</evidence>
<feature type="non-terminal residue" evidence="1">
    <location>
        <position position="99"/>
    </location>
</feature>
<accession>A0A1E1W0Q7</accession>
<dbReference type="AlphaFoldDB" id="A0A1E1W0Q7"/>
<reference evidence="1" key="1">
    <citation type="submission" date="2015-09" db="EMBL/GenBank/DDBJ databases">
        <title>De novo assembly of Pectinophora gossypiella (Pink Bollworm) gut transcriptome.</title>
        <authorList>
            <person name="Tassone E.E."/>
        </authorList>
    </citation>
    <scope>NUCLEOTIDE SEQUENCE</scope>
</reference>
<sequence length="99" mass="11298">ACTNVLGSLPSDFSCSTFPVDLDPCAHTLVKKQRRVGRHLRHHDSLLFDKSLKIGDKHKPRFISNFAKSRHLETHTVDAIFTLRMYKKVGIAIAHIHRL</sequence>
<protein>
    <submittedName>
        <fullName evidence="1">Uncharacterized protein</fullName>
    </submittedName>
</protein>